<keyword evidence="3" id="KW-0238">DNA-binding</keyword>
<dbReference type="Gene3D" id="1.20.5.170">
    <property type="match status" value="1"/>
</dbReference>
<dbReference type="Proteomes" id="UP001201163">
    <property type="component" value="Unassembled WGS sequence"/>
</dbReference>
<feature type="region of interest" description="Disordered" evidence="6">
    <location>
        <begin position="159"/>
        <end position="242"/>
    </location>
</feature>
<dbReference type="InterPro" id="IPR004827">
    <property type="entry name" value="bZIP"/>
</dbReference>
<dbReference type="SMART" id="SM00338">
    <property type="entry name" value="BRLZ"/>
    <property type="match status" value="1"/>
</dbReference>
<feature type="compositionally biased region" description="Basic and acidic residues" evidence="6">
    <location>
        <begin position="230"/>
        <end position="242"/>
    </location>
</feature>
<evidence type="ECO:0000259" key="7">
    <source>
        <dbReference type="PROSITE" id="PS50217"/>
    </source>
</evidence>
<dbReference type="PANTHER" id="PTHR13044:SF14">
    <property type="entry name" value="CRYPTOCEPHAL, ISOFORM A"/>
    <property type="match status" value="1"/>
</dbReference>
<evidence type="ECO:0000256" key="2">
    <source>
        <dbReference type="ARBA" id="ARBA00023015"/>
    </source>
</evidence>
<name>A0AAD4QA85_9AGAM</name>
<feature type="compositionally biased region" description="Low complexity" evidence="6">
    <location>
        <begin position="274"/>
        <end position="287"/>
    </location>
</feature>
<keyword evidence="9" id="KW-1185">Reference proteome</keyword>
<evidence type="ECO:0000256" key="4">
    <source>
        <dbReference type="ARBA" id="ARBA00023163"/>
    </source>
</evidence>
<keyword evidence="5" id="KW-0539">Nucleus</keyword>
<accession>A0AAD4QA85</accession>
<dbReference type="CDD" id="cd14705">
    <property type="entry name" value="bZIP_Zip1"/>
    <property type="match status" value="1"/>
</dbReference>
<reference evidence="8" key="1">
    <citation type="submission" date="2022-01" db="EMBL/GenBank/DDBJ databases">
        <title>Comparative genomics reveals a dynamic genome evolution in the ectomycorrhizal milk-cap (Lactarius) mushrooms.</title>
        <authorList>
            <consortium name="DOE Joint Genome Institute"/>
            <person name="Lebreton A."/>
            <person name="Tang N."/>
            <person name="Kuo A."/>
            <person name="LaButti K."/>
            <person name="Drula E."/>
            <person name="Barry K."/>
            <person name="Clum A."/>
            <person name="Lipzen A."/>
            <person name="Mousain D."/>
            <person name="Ng V."/>
            <person name="Wang R."/>
            <person name="Wang X."/>
            <person name="Dai Y."/>
            <person name="Henrissat B."/>
            <person name="Grigoriev I.V."/>
            <person name="Guerin-Laguette A."/>
            <person name="Yu F."/>
            <person name="Martin F.M."/>
        </authorList>
    </citation>
    <scope>NUCLEOTIDE SEQUENCE</scope>
    <source>
        <strain evidence="8">QP</strain>
    </source>
</reference>
<proteinExistence type="predicted"/>
<evidence type="ECO:0000256" key="5">
    <source>
        <dbReference type="ARBA" id="ARBA00023242"/>
    </source>
</evidence>
<feature type="region of interest" description="Disordered" evidence="6">
    <location>
        <begin position="46"/>
        <end position="114"/>
    </location>
</feature>
<feature type="compositionally biased region" description="Basic and acidic residues" evidence="6">
    <location>
        <begin position="289"/>
        <end position="299"/>
    </location>
</feature>
<protein>
    <recommendedName>
        <fullName evidence="7">BZIP domain-containing protein</fullName>
    </recommendedName>
</protein>
<feature type="compositionally biased region" description="Acidic residues" evidence="6">
    <location>
        <begin position="73"/>
        <end position="82"/>
    </location>
</feature>
<sequence>MSPPNLQGLNLVQPAQPSDAYPTNSHDLLNFPGLSAQLDIWSNLAFESDEPLVRKNDKKPGGGEVDESTHSVEDDEEDDADDGQPARADNHDNVVMGDPIPTPSSQPRVPASRPTLNVFDIGSLLAGFGIDPFMASSVQPASATPSLAQILSLYPNAALPPLPPAATGPAPQSPAAKRSRTRVSSISASAGEQSSDGASPAAATTTPLNPAEDKRRRNTAASARFRLKKKEREAALEKKSKELEMRVTELERECEGLRRENGWLKGLVVGVTGAGAAQQQPQASTGSKRPREDIDGGSN</sequence>
<feature type="region of interest" description="Disordered" evidence="6">
    <location>
        <begin position="1"/>
        <end position="26"/>
    </location>
</feature>
<dbReference type="GO" id="GO:0000977">
    <property type="term" value="F:RNA polymerase II transcription regulatory region sequence-specific DNA binding"/>
    <property type="evidence" value="ECO:0007669"/>
    <property type="project" value="TreeGrafter"/>
</dbReference>
<dbReference type="SUPFAM" id="SSF57959">
    <property type="entry name" value="Leucine zipper domain"/>
    <property type="match status" value="1"/>
</dbReference>
<organism evidence="8 9">
    <name type="scientific">Lactarius akahatsu</name>
    <dbReference type="NCBI Taxonomy" id="416441"/>
    <lineage>
        <taxon>Eukaryota</taxon>
        <taxon>Fungi</taxon>
        <taxon>Dikarya</taxon>
        <taxon>Basidiomycota</taxon>
        <taxon>Agaricomycotina</taxon>
        <taxon>Agaricomycetes</taxon>
        <taxon>Russulales</taxon>
        <taxon>Russulaceae</taxon>
        <taxon>Lactarius</taxon>
    </lineage>
</organism>
<gene>
    <name evidence="8" type="ORF">EDB92DRAFT_1846009</name>
</gene>
<evidence type="ECO:0000256" key="3">
    <source>
        <dbReference type="ARBA" id="ARBA00023125"/>
    </source>
</evidence>
<dbReference type="GO" id="GO:0005634">
    <property type="term" value="C:nucleus"/>
    <property type="evidence" value="ECO:0007669"/>
    <property type="project" value="UniProtKB-SubCell"/>
</dbReference>
<feature type="domain" description="BZIP" evidence="7">
    <location>
        <begin position="212"/>
        <end position="271"/>
    </location>
</feature>
<evidence type="ECO:0000256" key="6">
    <source>
        <dbReference type="SAM" id="MobiDB-lite"/>
    </source>
</evidence>
<dbReference type="AlphaFoldDB" id="A0AAD4QA85"/>
<dbReference type="GO" id="GO:0001228">
    <property type="term" value="F:DNA-binding transcription activator activity, RNA polymerase II-specific"/>
    <property type="evidence" value="ECO:0007669"/>
    <property type="project" value="TreeGrafter"/>
</dbReference>
<keyword evidence="2" id="KW-0805">Transcription regulation</keyword>
<comment type="subcellular location">
    <subcellularLocation>
        <location evidence="1">Nucleus</location>
    </subcellularLocation>
</comment>
<evidence type="ECO:0000256" key="1">
    <source>
        <dbReference type="ARBA" id="ARBA00004123"/>
    </source>
</evidence>
<feature type="compositionally biased region" description="Low complexity" evidence="6">
    <location>
        <begin position="184"/>
        <end position="210"/>
    </location>
</feature>
<dbReference type="PANTHER" id="PTHR13044">
    <property type="entry name" value="ACTIVATING TRANSCRIPTION FACTOR ATF 4/5"/>
    <property type="match status" value="1"/>
</dbReference>
<dbReference type="PROSITE" id="PS00036">
    <property type="entry name" value="BZIP_BASIC"/>
    <property type="match status" value="1"/>
</dbReference>
<feature type="compositionally biased region" description="Basic and acidic residues" evidence="6">
    <location>
        <begin position="51"/>
        <end position="72"/>
    </location>
</feature>
<dbReference type="InterPro" id="IPR046347">
    <property type="entry name" value="bZIP_sf"/>
</dbReference>
<comment type="caution">
    <text evidence="8">The sequence shown here is derived from an EMBL/GenBank/DDBJ whole genome shotgun (WGS) entry which is preliminary data.</text>
</comment>
<dbReference type="Pfam" id="PF07716">
    <property type="entry name" value="bZIP_2"/>
    <property type="match status" value="1"/>
</dbReference>
<dbReference type="EMBL" id="JAKELL010000011">
    <property type="protein sequence ID" value="KAH8995761.1"/>
    <property type="molecule type" value="Genomic_DNA"/>
</dbReference>
<dbReference type="PROSITE" id="PS50217">
    <property type="entry name" value="BZIP"/>
    <property type="match status" value="1"/>
</dbReference>
<feature type="region of interest" description="Disordered" evidence="6">
    <location>
        <begin position="274"/>
        <end position="299"/>
    </location>
</feature>
<evidence type="ECO:0000313" key="9">
    <source>
        <dbReference type="Proteomes" id="UP001201163"/>
    </source>
</evidence>
<evidence type="ECO:0000313" key="8">
    <source>
        <dbReference type="EMBL" id="KAH8995761.1"/>
    </source>
</evidence>
<keyword evidence="4" id="KW-0804">Transcription</keyword>